<protein>
    <submittedName>
        <fullName evidence="2">SnoaL-like domain-containing protein</fullName>
    </submittedName>
</protein>
<evidence type="ECO:0000313" key="2">
    <source>
        <dbReference type="EMBL" id="SNS28975.1"/>
    </source>
</evidence>
<organism evidence="2 3">
    <name type="scientific">Streptosporangium subroseum</name>
    <dbReference type="NCBI Taxonomy" id="106412"/>
    <lineage>
        <taxon>Bacteria</taxon>
        <taxon>Bacillati</taxon>
        <taxon>Actinomycetota</taxon>
        <taxon>Actinomycetes</taxon>
        <taxon>Streptosporangiales</taxon>
        <taxon>Streptosporangiaceae</taxon>
        <taxon>Streptosporangium</taxon>
    </lineage>
</organism>
<evidence type="ECO:0000313" key="3">
    <source>
        <dbReference type="Proteomes" id="UP000198282"/>
    </source>
</evidence>
<reference evidence="2 3" key="1">
    <citation type="submission" date="2017-06" db="EMBL/GenBank/DDBJ databases">
        <authorList>
            <person name="Kim H.J."/>
            <person name="Triplett B.A."/>
        </authorList>
    </citation>
    <scope>NUCLEOTIDE SEQUENCE [LARGE SCALE GENOMIC DNA]</scope>
    <source>
        <strain evidence="2 3">CGMCC 4.2132</strain>
    </source>
</reference>
<dbReference type="SUPFAM" id="SSF54427">
    <property type="entry name" value="NTF2-like"/>
    <property type="match status" value="1"/>
</dbReference>
<keyword evidence="3" id="KW-1185">Reference proteome</keyword>
<gene>
    <name evidence="2" type="ORF">SAMN05216276_100725</name>
</gene>
<dbReference type="Gene3D" id="3.10.450.50">
    <property type="match status" value="1"/>
</dbReference>
<accession>A0A239D9F2</accession>
<dbReference type="OrthoDB" id="9808719at2"/>
<proteinExistence type="predicted"/>
<dbReference type="InterPro" id="IPR037401">
    <property type="entry name" value="SnoaL-like"/>
</dbReference>
<dbReference type="InterPro" id="IPR032710">
    <property type="entry name" value="NTF2-like_dom_sf"/>
</dbReference>
<dbReference type="Pfam" id="PF12680">
    <property type="entry name" value="SnoaL_2"/>
    <property type="match status" value="1"/>
</dbReference>
<dbReference type="EMBL" id="FZOD01000007">
    <property type="protein sequence ID" value="SNS28975.1"/>
    <property type="molecule type" value="Genomic_DNA"/>
</dbReference>
<dbReference type="RefSeq" id="WP_089206821.1">
    <property type="nucleotide sequence ID" value="NZ_FZOD01000007.1"/>
</dbReference>
<evidence type="ECO:0000259" key="1">
    <source>
        <dbReference type="Pfam" id="PF12680"/>
    </source>
</evidence>
<dbReference type="Proteomes" id="UP000198282">
    <property type="component" value="Unassembled WGS sequence"/>
</dbReference>
<dbReference type="AlphaFoldDB" id="A0A239D9F2"/>
<sequence length="135" mass="14507">MSWGYPVLVGSVPGLTACRARARYIATWNETDPVARRTEIERIWAEDGSYTDPIAVAEGLEAIDATIAAVQGRFPGFVFALAGPVDAHHDIARFTWELGPAGGESLVVGFDVAVLTEDGRISRVHGFLDKVPAQV</sequence>
<feature type="domain" description="SnoaL-like" evidence="1">
    <location>
        <begin position="23"/>
        <end position="123"/>
    </location>
</feature>
<name>A0A239D9F2_9ACTN</name>